<reference evidence="2 3" key="1">
    <citation type="submission" date="2016-11" db="EMBL/GenBank/DDBJ databases">
        <title>Study of marine rhodopsin-containing bacteria.</title>
        <authorList>
            <person name="Yoshizawa S."/>
            <person name="Kumagai Y."/>
            <person name="Kogure K."/>
        </authorList>
    </citation>
    <scope>NUCLEOTIDE SEQUENCE [LARGE SCALE GENOMIC DNA]</scope>
    <source>
        <strain evidence="2 3">SAORIC-28</strain>
    </source>
</reference>
<feature type="chain" id="PRO_5012583150" description="DUF2279 domain-containing protein" evidence="1">
    <location>
        <begin position="18"/>
        <end position="138"/>
    </location>
</feature>
<evidence type="ECO:0008006" key="4">
    <source>
        <dbReference type="Google" id="ProtNLM"/>
    </source>
</evidence>
<sequence>MSRAALAALLAVATASAQPVAPRYESVRLGDALDPAESVRASTEAEWPGPPPDDWLGRDKALHAGGSFLMTLAGQYVLTDKGALSNGEALPVAAGATLALGLAKEVLDSQRPRDPHFCWRDLAADATGVGLAALVVGL</sequence>
<dbReference type="RefSeq" id="WP_095511445.1">
    <property type="nucleotide sequence ID" value="NZ_MQWD01000001.1"/>
</dbReference>
<dbReference type="Proteomes" id="UP000216339">
    <property type="component" value="Unassembled WGS sequence"/>
</dbReference>
<accession>A0A271J3C5</accession>
<evidence type="ECO:0000313" key="3">
    <source>
        <dbReference type="Proteomes" id="UP000216339"/>
    </source>
</evidence>
<comment type="caution">
    <text evidence="2">The sequence shown here is derived from an EMBL/GenBank/DDBJ whole genome shotgun (WGS) entry which is preliminary data.</text>
</comment>
<evidence type="ECO:0000256" key="1">
    <source>
        <dbReference type="SAM" id="SignalP"/>
    </source>
</evidence>
<evidence type="ECO:0000313" key="2">
    <source>
        <dbReference type="EMBL" id="PAP77778.1"/>
    </source>
</evidence>
<dbReference type="EMBL" id="MQWD01000001">
    <property type="protein sequence ID" value="PAP77778.1"/>
    <property type="molecule type" value="Genomic_DNA"/>
</dbReference>
<name>A0A271J3C5_9BACT</name>
<dbReference type="OrthoDB" id="1525201at2"/>
<gene>
    <name evidence="2" type="ORF">BSZ37_15665</name>
</gene>
<proteinExistence type="predicted"/>
<organism evidence="2 3">
    <name type="scientific">Rubrivirga marina</name>
    <dbReference type="NCBI Taxonomy" id="1196024"/>
    <lineage>
        <taxon>Bacteria</taxon>
        <taxon>Pseudomonadati</taxon>
        <taxon>Rhodothermota</taxon>
        <taxon>Rhodothermia</taxon>
        <taxon>Rhodothermales</taxon>
        <taxon>Rubricoccaceae</taxon>
        <taxon>Rubrivirga</taxon>
    </lineage>
</organism>
<feature type="signal peptide" evidence="1">
    <location>
        <begin position="1"/>
        <end position="17"/>
    </location>
</feature>
<dbReference type="AlphaFoldDB" id="A0A271J3C5"/>
<keyword evidence="1" id="KW-0732">Signal</keyword>
<keyword evidence="3" id="KW-1185">Reference proteome</keyword>
<protein>
    <recommendedName>
        <fullName evidence="4">DUF2279 domain-containing protein</fullName>
    </recommendedName>
</protein>